<reference evidence="2" key="1">
    <citation type="submission" date="2019-10" db="EMBL/GenBank/DDBJ databases">
        <authorList>
            <person name="Nor Muhammad N."/>
        </authorList>
    </citation>
    <scope>NUCLEOTIDE SEQUENCE</scope>
</reference>
<feature type="domain" description="N-acetyltransferase" evidence="1">
    <location>
        <begin position="10"/>
        <end position="161"/>
    </location>
</feature>
<dbReference type="GO" id="GO:0016747">
    <property type="term" value="F:acyltransferase activity, transferring groups other than amino-acyl groups"/>
    <property type="evidence" value="ECO:0007669"/>
    <property type="project" value="InterPro"/>
</dbReference>
<accession>A0A5K1JZP1</accession>
<gene>
    <name evidence="2" type="primary">G4MVC5</name>
</gene>
<dbReference type="Gene3D" id="3.40.630.30">
    <property type="match status" value="1"/>
</dbReference>
<dbReference type="EMBL" id="LR726791">
    <property type="protein sequence ID" value="VWO98196.1"/>
    <property type="molecule type" value="Genomic_DNA"/>
</dbReference>
<protein>
    <submittedName>
        <fullName evidence="2">Ubiquitin-conjugating enzyme E2 2</fullName>
    </submittedName>
</protein>
<proteinExistence type="predicted"/>
<dbReference type="CDD" id="cd04301">
    <property type="entry name" value="NAT_SF"/>
    <property type="match status" value="1"/>
</dbReference>
<evidence type="ECO:0000259" key="1">
    <source>
        <dbReference type="PROSITE" id="PS51186"/>
    </source>
</evidence>
<sequence length="186" mass="20816">MMIQSSNSHLIIHRITPQQTVPLRHSVLWPNHPVSYVLLPEDDSGKHYGAFLDGVCDAVAVVSVFEEAFSQPMPDGGVGCVPALRFRKFACDPKYQGQGIGTQLLRHVFDDALSNPKIPIRVFWCDARVSAATWYERKEIGMERFGEVFFKGDIEYIRMKGVVTIAINLEGTRRSAVTEPATSRAH</sequence>
<dbReference type="PROSITE" id="PS51186">
    <property type="entry name" value="GNAT"/>
    <property type="match status" value="1"/>
</dbReference>
<evidence type="ECO:0000313" key="2">
    <source>
        <dbReference type="EMBL" id="VWO98196.1"/>
    </source>
</evidence>
<name>A0A5K1JZP1_9APHY</name>
<dbReference type="InterPro" id="IPR016181">
    <property type="entry name" value="Acyl_CoA_acyltransferase"/>
</dbReference>
<organism evidence="2">
    <name type="scientific">Ganoderma boninense</name>
    <dbReference type="NCBI Taxonomy" id="34458"/>
    <lineage>
        <taxon>Eukaryota</taxon>
        <taxon>Fungi</taxon>
        <taxon>Dikarya</taxon>
        <taxon>Basidiomycota</taxon>
        <taxon>Agaricomycotina</taxon>
        <taxon>Agaricomycetes</taxon>
        <taxon>Polyporales</taxon>
        <taxon>Polyporaceae</taxon>
        <taxon>Ganoderma</taxon>
    </lineage>
</organism>
<dbReference type="AlphaFoldDB" id="A0A5K1JZP1"/>
<dbReference type="InterPro" id="IPR000182">
    <property type="entry name" value="GNAT_dom"/>
</dbReference>
<dbReference type="SUPFAM" id="SSF55729">
    <property type="entry name" value="Acyl-CoA N-acyltransferases (Nat)"/>
    <property type="match status" value="1"/>
</dbReference>
<dbReference type="Pfam" id="PF13508">
    <property type="entry name" value="Acetyltransf_7"/>
    <property type="match status" value="1"/>
</dbReference>